<keyword evidence="3" id="KW-1185">Reference proteome</keyword>
<dbReference type="InterPro" id="IPR017850">
    <property type="entry name" value="Alkaline_phosphatase_core_sf"/>
</dbReference>
<evidence type="ECO:0000256" key="1">
    <source>
        <dbReference type="SAM" id="SignalP"/>
    </source>
</evidence>
<feature type="chain" id="PRO_5041714010" evidence="1">
    <location>
        <begin position="19"/>
        <end position="401"/>
    </location>
</feature>
<name>A0AA94EDX4_9GAMM</name>
<dbReference type="RefSeq" id="WP_126820333.1">
    <property type="nucleotide sequence ID" value="NZ_PIPS01000004.1"/>
</dbReference>
<dbReference type="InterPro" id="IPR002591">
    <property type="entry name" value="Phosphodiest/P_Trfase"/>
</dbReference>
<evidence type="ECO:0000313" key="3">
    <source>
        <dbReference type="Proteomes" id="UP000286680"/>
    </source>
</evidence>
<dbReference type="Gene3D" id="3.30.1360.180">
    <property type="match status" value="1"/>
</dbReference>
<dbReference type="PANTHER" id="PTHR10151">
    <property type="entry name" value="ECTONUCLEOTIDE PYROPHOSPHATASE/PHOSPHODIESTERASE"/>
    <property type="match status" value="1"/>
</dbReference>
<keyword evidence="1" id="KW-0732">Signal</keyword>
<dbReference type="Gene3D" id="3.40.720.10">
    <property type="entry name" value="Alkaline Phosphatase, subunit A"/>
    <property type="match status" value="1"/>
</dbReference>
<reference evidence="3" key="1">
    <citation type="journal article" date="2018" name="Front. Microbiol.">
        <title>Genome-Based Analysis Reveals the Taxonomy and Diversity of the Family Idiomarinaceae.</title>
        <authorList>
            <person name="Liu Y."/>
            <person name="Lai Q."/>
            <person name="Shao Z."/>
        </authorList>
    </citation>
    <scope>NUCLEOTIDE SEQUENCE [LARGE SCALE GENOMIC DNA]</scope>
    <source>
        <strain evidence="3">SN-14</strain>
    </source>
</reference>
<dbReference type="SUPFAM" id="SSF53649">
    <property type="entry name" value="Alkaline phosphatase-like"/>
    <property type="match status" value="1"/>
</dbReference>
<sequence>MKRFCVAALLLVSTITFAKEQQAVVLISIDGFRHDYVEKHDAKNINAIAESGVRAEGLIPVYPSKTFPNHLSIVTGQYPSQHGIVDNNFFDKERQQRYSMGDGVEDSSWLTTLPIWNLAEFQGVKAATFFWPESEARINGRTPSYYYHYNTPTPNRQRVNQIIDWLKLPEAVRPRIVTGYFSVVDSMGHRFGPDAHQVKGAVQHVDELIGELWHRLNTEVDMPVNLILVSDHGMASIKADQMIETQSLPINESLFETVNSQTRFMIYAKPDTTEQHIEQLRSKLEQMPQKRFYLESEQSLAALAVTEGPRRPDIVLATKAPATFTDRPPEKRFDGGTHGFHSNRDMDGIFITAGPGINASATLERFSNIHIYPFMAELLGLELMTPIDGDSAVLAPLIKSD</sequence>
<feature type="signal peptide" evidence="1">
    <location>
        <begin position="1"/>
        <end position="18"/>
    </location>
</feature>
<dbReference type="Pfam" id="PF01663">
    <property type="entry name" value="Phosphodiest"/>
    <property type="match status" value="1"/>
</dbReference>
<proteinExistence type="predicted"/>
<organism evidence="2 3">
    <name type="scientific">Idiomarina aquatica</name>
    <dbReference type="NCBI Taxonomy" id="1327752"/>
    <lineage>
        <taxon>Bacteria</taxon>
        <taxon>Pseudomonadati</taxon>
        <taxon>Pseudomonadota</taxon>
        <taxon>Gammaproteobacteria</taxon>
        <taxon>Alteromonadales</taxon>
        <taxon>Idiomarinaceae</taxon>
        <taxon>Idiomarina</taxon>
    </lineage>
</organism>
<evidence type="ECO:0000313" key="2">
    <source>
        <dbReference type="EMBL" id="RUO40429.1"/>
    </source>
</evidence>
<dbReference type="Proteomes" id="UP000286680">
    <property type="component" value="Unassembled WGS sequence"/>
</dbReference>
<comment type="caution">
    <text evidence="2">The sequence shown here is derived from an EMBL/GenBank/DDBJ whole genome shotgun (WGS) entry which is preliminary data.</text>
</comment>
<dbReference type="CDD" id="cd16018">
    <property type="entry name" value="Enpp"/>
    <property type="match status" value="1"/>
</dbReference>
<dbReference type="PANTHER" id="PTHR10151:SF120">
    <property type="entry name" value="BIS(5'-ADENOSYL)-TRIPHOSPHATASE"/>
    <property type="match status" value="1"/>
</dbReference>
<dbReference type="EMBL" id="PIPS01000004">
    <property type="protein sequence ID" value="RUO40429.1"/>
    <property type="molecule type" value="Genomic_DNA"/>
</dbReference>
<dbReference type="AlphaFoldDB" id="A0AA94EDX4"/>
<accession>A0AA94EDX4</accession>
<gene>
    <name evidence="2" type="ORF">CWE23_11690</name>
</gene>
<dbReference type="GO" id="GO:0016787">
    <property type="term" value="F:hydrolase activity"/>
    <property type="evidence" value="ECO:0007669"/>
    <property type="project" value="UniProtKB-ARBA"/>
</dbReference>
<protein>
    <submittedName>
        <fullName evidence="2">Alkaline phosphatase family protein</fullName>
    </submittedName>
</protein>